<dbReference type="Proteomes" id="UP000004995">
    <property type="component" value="Unassembled WGS sequence"/>
</dbReference>
<evidence type="ECO:0000313" key="2">
    <source>
        <dbReference type="EnsemblPlants" id="KQK92581"/>
    </source>
</evidence>
<evidence type="ECO:0008006" key="4">
    <source>
        <dbReference type="Google" id="ProtNLM"/>
    </source>
</evidence>
<protein>
    <recommendedName>
        <fullName evidence="4">Nucleoplasmin-like domain-containing protein</fullName>
    </recommendedName>
</protein>
<dbReference type="Gramene" id="KQK92581">
    <property type="protein sequence ID" value="KQK92581"/>
    <property type="gene ID" value="SETIT_038391mg"/>
</dbReference>
<sequence>MHVRVPTFLLFDLVYVCSTPQLQPSISFISLSPEPIVIRVDDGDLEFEAGRSDKYKVLVTGVAKEASEE</sequence>
<evidence type="ECO:0000256" key="1">
    <source>
        <dbReference type="SAM" id="SignalP"/>
    </source>
</evidence>
<evidence type="ECO:0000313" key="3">
    <source>
        <dbReference type="Proteomes" id="UP000004995"/>
    </source>
</evidence>
<dbReference type="AlphaFoldDB" id="K4AHN4"/>
<feature type="signal peptide" evidence="1">
    <location>
        <begin position="1"/>
        <end position="18"/>
    </location>
</feature>
<organism evidence="2 3">
    <name type="scientific">Setaria italica</name>
    <name type="common">Foxtail millet</name>
    <name type="synonym">Panicum italicum</name>
    <dbReference type="NCBI Taxonomy" id="4555"/>
    <lineage>
        <taxon>Eukaryota</taxon>
        <taxon>Viridiplantae</taxon>
        <taxon>Streptophyta</taxon>
        <taxon>Embryophyta</taxon>
        <taxon>Tracheophyta</taxon>
        <taxon>Spermatophyta</taxon>
        <taxon>Magnoliopsida</taxon>
        <taxon>Liliopsida</taxon>
        <taxon>Poales</taxon>
        <taxon>Poaceae</taxon>
        <taxon>PACMAD clade</taxon>
        <taxon>Panicoideae</taxon>
        <taxon>Panicodae</taxon>
        <taxon>Paniceae</taxon>
        <taxon>Cenchrinae</taxon>
        <taxon>Setaria</taxon>
    </lineage>
</organism>
<dbReference type="InParanoid" id="K4AHN4"/>
<keyword evidence="1" id="KW-0732">Signal</keyword>
<dbReference type="HOGENOM" id="CLU_2780699_0_0_1"/>
<keyword evidence="3" id="KW-1185">Reference proteome</keyword>
<dbReference type="EnsemblPlants" id="KQK92581">
    <property type="protein sequence ID" value="KQK92581"/>
    <property type="gene ID" value="SETIT_038391mg"/>
</dbReference>
<feature type="chain" id="PRO_5010128933" description="Nucleoplasmin-like domain-containing protein" evidence="1">
    <location>
        <begin position="19"/>
        <end position="69"/>
    </location>
</feature>
<accession>K4AHN4</accession>
<reference evidence="3" key="1">
    <citation type="journal article" date="2012" name="Nat. Biotechnol.">
        <title>Reference genome sequence of the model plant Setaria.</title>
        <authorList>
            <person name="Bennetzen J.L."/>
            <person name="Schmutz J."/>
            <person name="Wang H."/>
            <person name="Percifield R."/>
            <person name="Hawkins J."/>
            <person name="Pontaroli A.C."/>
            <person name="Estep M."/>
            <person name="Feng L."/>
            <person name="Vaughn J.N."/>
            <person name="Grimwood J."/>
            <person name="Jenkins J."/>
            <person name="Barry K."/>
            <person name="Lindquist E."/>
            <person name="Hellsten U."/>
            <person name="Deshpande S."/>
            <person name="Wang X."/>
            <person name="Wu X."/>
            <person name="Mitros T."/>
            <person name="Triplett J."/>
            <person name="Yang X."/>
            <person name="Ye C.Y."/>
            <person name="Mauro-Herrera M."/>
            <person name="Wang L."/>
            <person name="Li P."/>
            <person name="Sharma M."/>
            <person name="Sharma R."/>
            <person name="Ronald P.C."/>
            <person name="Panaud O."/>
            <person name="Kellogg E.A."/>
            <person name="Brutnell T.P."/>
            <person name="Doust A.N."/>
            <person name="Tuskan G.A."/>
            <person name="Rokhsar D."/>
            <person name="Devos K.M."/>
        </authorList>
    </citation>
    <scope>NUCLEOTIDE SEQUENCE [LARGE SCALE GENOMIC DNA]</scope>
    <source>
        <strain evidence="3">cv. Yugu1</strain>
    </source>
</reference>
<reference evidence="2" key="2">
    <citation type="submission" date="2018-08" db="UniProtKB">
        <authorList>
            <consortium name="EnsemblPlants"/>
        </authorList>
    </citation>
    <scope>IDENTIFICATION</scope>
    <source>
        <strain evidence="2">Yugu1</strain>
    </source>
</reference>
<name>K4AHN4_SETIT</name>
<proteinExistence type="predicted"/>
<dbReference type="EMBL" id="AGNK02006129">
    <property type="status" value="NOT_ANNOTATED_CDS"/>
    <property type="molecule type" value="Genomic_DNA"/>
</dbReference>